<name>V6SIU8_9FLAO</name>
<evidence type="ECO:0000256" key="7">
    <source>
        <dbReference type="ARBA" id="ARBA00023154"/>
    </source>
</evidence>
<feature type="binding site" evidence="12">
    <location>
        <begin position="96"/>
        <end position="99"/>
    </location>
    <ligand>
        <name>NAD(+)</name>
        <dbReference type="ChEBI" id="CHEBI:57540"/>
    </ligand>
</feature>
<dbReference type="InterPro" id="IPR036291">
    <property type="entry name" value="NAD(P)-bd_dom_sf"/>
</dbReference>
<comment type="subunit">
    <text evidence="12">Homotetramer.</text>
</comment>
<evidence type="ECO:0000256" key="9">
    <source>
        <dbReference type="ARBA" id="ARBA00038983"/>
    </source>
</evidence>
<dbReference type="SUPFAM" id="SSF51735">
    <property type="entry name" value="NAD(P)-binding Rossmann-fold domains"/>
    <property type="match status" value="1"/>
</dbReference>
<feature type="binding site" evidence="12">
    <location>
        <begin position="71"/>
        <end position="73"/>
    </location>
    <ligand>
        <name>NAD(+)</name>
        <dbReference type="ChEBI" id="CHEBI:57540"/>
    </ligand>
</feature>
<dbReference type="NCBIfam" id="TIGR00036">
    <property type="entry name" value="dapB"/>
    <property type="match status" value="1"/>
</dbReference>
<dbReference type="GO" id="GO:0005829">
    <property type="term" value="C:cytosol"/>
    <property type="evidence" value="ECO:0007669"/>
    <property type="project" value="TreeGrafter"/>
</dbReference>
<dbReference type="UniPathway" id="UPA00034">
    <property type="reaction ID" value="UER00018"/>
</dbReference>
<dbReference type="EC" id="1.17.1.8" evidence="9 12"/>
<comment type="pathway">
    <text evidence="8 12">Amino-acid biosynthesis; L-lysine biosynthesis via DAP pathway; (S)-tetrahydrodipicolinate from L-aspartate: step 4/4.</text>
</comment>
<dbReference type="AlphaFoldDB" id="V6SIU8"/>
<dbReference type="PANTHER" id="PTHR20836:SF0">
    <property type="entry name" value="4-HYDROXY-TETRAHYDRODIPICOLINATE REDUCTASE 1, CHLOROPLASTIC-RELATED"/>
    <property type="match status" value="1"/>
</dbReference>
<dbReference type="GO" id="GO:0051287">
    <property type="term" value="F:NAD binding"/>
    <property type="evidence" value="ECO:0007669"/>
    <property type="project" value="UniProtKB-UniRule"/>
</dbReference>
<feature type="domain" description="Dihydrodipicolinate reductase N-terminal" evidence="13">
    <location>
        <begin position="1"/>
        <end position="98"/>
    </location>
</feature>
<comment type="similarity">
    <text evidence="1 12">Belongs to the DapB family.</text>
</comment>
<reference evidence="15 16" key="1">
    <citation type="submission" date="2013-08" db="EMBL/GenBank/DDBJ databases">
        <title>Flavobacterium limnosediminis JC2902 genome sequencing.</title>
        <authorList>
            <person name="Lee K."/>
            <person name="Yi H."/>
            <person name="Park S."/>
            <person name="Chun J."/>
        </authorList>
    </citation>
    <scope>NUCLEOTIDE SEQUENCE [LARGE SCALE GENOMIC DNA]</scope>
    <source>
        <strain evidence="15 16">JC2902</strain>
    </source>
</reference>
<dbReference type="Proteomes" id="UP000018004">
    <property type="component" value="Unassembled WGS sequence"/>
</dbReference>
<protein>
    <recommendedName>
        <fullName evidence="9 12">4-hydroxy-tetrahydrodipicolinate reductase</fullName>
        <shortName evidence="12">HTPA reductase</shortName>
        <ecNumber evidence="9 12">1.17.1.8</ecNumber>
    </recommendedName>
</protein>
<feature type="binding site" evidence="12">
    <location>
        <position position="30"/>
    </location>
    <ligand>
        <name>NADP(+)</name>
        <dbReference type="ChEBI" id="CHEBI:58349"/>
    </ligand>
</feature>
<comment type="caution">
    <text evidence="12">Lacks conserved residue(s) required for the propagation of feature annotation.</text>
</comment>
<comment type="caution">
    <text evidence="12">Was originally thought to be a dihydrodipicolinate reductase (DHDPR), catalyzing the conversion of dihydrodipicolinate to tetrahydrodipicolinate. However, it was shown in E.coli that the substrate of the enzymatic reaction is not dihydrodipicolinate (DHDP) but in fact (2S,4S)-4-hydroxy-2,3,4,5-tetrahydrodipicolinic acid (HTPA), the product released by the DapA-catalyzed reaction.</text>
</comment>
<evidence type="ECO:0000313" key="16">
    <source>
        <dbReference type="Proteomes" id="UP000018004"/>
    </source>
</evidence>
<feature type="binding site" evidence="12">
    <location>
        <begin position="141"/>
        <end position="142"/>
    </location>
    <ligand>
        <name>(S)-2,3,4,5-tetrahydrodipicolinate</name>
        <dbReference type="ChEBI" id="CHEBI:16845"/>
    </ligand>
</feature>
<dbReference type="GO" id="GO:0016726">
    <property type="term" value="F:oxidoreductase activity, acting on CH or CH2 groups, NAD or NADP as acceptor"/>
    <property type="evidence" value="ECO:0007669"/>
    <property type="project" value="UniProtKB-UniRule"/>
</dbReference>
<gene>
    <name evidence="12" type="primary">dapB</name>
    <name evidence="15" type="ORF">FLJC2902T_28660</name>
</gene>
<evidence type="ECO:0000256" key="4">
    <source>
        <dbReference type="ARBA" id="ARBA00022915"/>
    </source>
</evidence>
<dbReference type="Pfam" id="PF01113">
    <property type="entry name" value="DapB_N"/>
    <property type="match status" value="1"/>
</dbReference>
<evidence type="ECO:0000256" key="3">
    <source>
        <dbReference type="ARBA" id="ARBA00022857"/>
    </source>
</evidence>
<sequence length="238" mass="26128">MKIALLGYGRMGKVIEGIALERGHEIVLRKDHGDTYEGLENADVAIDFSVPSAAVGNISECFATNVPVVSGTTGWLDQYDEMVALCKEKNGAFIYGSNFSLGVNIFFELNNYLAKMMANLEQYNVSMEEIHHTQKLDAPSGTAITLAEGIIKNSDYSSWTLEKPNADQIHIDAKRIENIPGTHSVFYDSAVDQIEIKHTAHSREGFALGAVVAAEWIQNKKGVFTMKDVLNIGDSAIR</sequence>
<keyword evidence="6 12" id="KW-0520">NAD</keyword>
<accession>V6SIU8</accession>
<evidence type="ECO:0000259" key="14">
    <source>
        <dbReference type="Pfam" id="PF05173"/>
    </source>
</evidence>
<dbReference type="RefSeq" id="WP_023580412.1">
    <property type="nucleotide sequence ID" value="NZ_AVGG01000019.1"/>
</dbReference>
<comment type="function">
    <text evidence="12">Catalyzes the conversion of 4-hydroxy-tetrahydrodipicolinate (HTPA) to tetrahydrodipicolinate.</text>
</comment>
<comment type="catalytic activity">
    <reaction evidence="11 12">
        <text>(S)-2,3,4,5-tetrahydrodipicolinate + NAD(+) + H2O = (2S,4S)-4-hydroxy-2,3,4,5-tetrahydrodipicolinate + NADH + H(+)</text>
        <dbReference type="Rhea" id="RHEA:35323"/>
        <dbReference type="ChEBI" id="CHEBI:15377"/>
        <dbReference type="ChEBI" id="CHEBI:15378"/>
        <dbReference type="ChEBI" id="CHEBI:16845"/>
        <dbReference type="ChEBI" id="CHEBI:57540"/>
        <dbReference type="ChEBI" id="CHEBI:57945"/>
        <dbReference type="ChEBI" id="CHEBI:67139"/>
        <dbReference type="EC" id="1.17.1.8"/>
    </reaction>
</comment>
<dbReference type="eggNOG" id="COG0289">
    <property type="taxonomic scope" value="Bacteria"/>
</dbReference>
<comment type="caution">
    <text evidence="15">The sequence shown here is derived from an EMBL/GenBank/DDBJ whole genome shotgun (WGS) entry which is preliminary data.</text>
</comment>
<dbReference type="GO" id="GO:0050661">
    <property type="term" value="F:NADP binding"/>
    <property type="evidence" value="ECO:0007669"/>
    <property type="project" value="UniProtKB-UniRule"/>
</dbReference>
<evidence type="ECO:0000256" key="10">
    <source>
        <dbReference type="ARBA" id="ARBA00049080"/>
    </source>
</evidence>
<keyword evidence="5 12" id="KW-0560">Oxidoreductase</keyword>
<keyword evidence="4 12" id="KW-0220">Diaminopimelate biosynthesis</keyword>
<keyword evidence="2 12" id="KW-0028">Amino-acid biosynthesis</keyword>
<evidence type="ECO:0000256" key="2">
    <source>
        <dbReference type="ARBA" id="ARBA00022605"/>
    </source>
</evidence>
<dbReference type="InterPro" id="IPR022663">
    <property type="entry name" value="DapB_C"/>
</dbReference>
<feature type="binding site" evidence="12">
    <location>
        <position position="132"/>
    </location>
    <ligand>
        <name>(S)-2,3,4,5-tetrahydrodipicolinate</name>
        <dbReference type="ChEBI" id="CHEBI:16845"/>
    </ligand>
</feature>
<dbReference type="PIRSF" id="PIRSF000161">
    <property type="entry name" value="DHPR"/>
    <property type="match status" value="1"/>
</dbReference>
<feature type="domain" description="Dihydrodipicolinate reductase C-terminal" evidence="14">
    <location>
        <begin position="102"/>
        <end position="230"/>
    </location>
</feature>
<dbReference type="InterPro" id="IPR023940">
    <property type="entry name" value="DHDPR_bac"/>
</dbReference>
<evidence type="ECO:0000256" key="8">
    <source>
        <dbReference type="ARBA" id="ARBA00037922"/>
    </source>
</evidence>
<keyword evidence="3 12" id="KW-0521">NADP</keyword>
<dbReference type="GO" id="GO:0009089">
    <property type="term" value="P:lysine biosynthetic process via diaminopimelate"/>
    <property type="evidence" value="ECO:0007669"/>
    <property type="project" value="UniProtKB-UniRule"/>
</dbReference>
<feature type="active site" description="Proton donor/acceptor" evidence="12">
    <location>
        <position position="131"/>
    </location>
</feature>
<comment type="subcellular location">
    <subcellularLocation>
        <location evidence="12">Cytoplasm</location>
    </subcellularLocation>
</comment>
<proteinExistence type="inferred from homology"/>
<dbReference type="PATRIC" id="fig|1341181.4.peg.2818"/>
<organism evidence="15 16">
    <name type="scientific">Flavobacterium limnosediminis JC2902</name>
    <dbReference type="NCBI Taxonomy" id="1341181"/>
    <lineage>
        <taxon>Bacteria</taxon>
        <taxon>Pseudomonadati</taxon>
        <taxon>Bacteroidota</taxon>
        <taxon>Flavobacteriia</taxon>
        <taxon>Flavobacteriales</taxon>
        <taxon>Flavobacteriaceae</taxon>
        <taxon>Flavobacterium</taxon>
    </lineage>
</organism>
<dbReference type="STRING" id="1341181.FLJC2902T_28660"/>
<keyword evidence="16" id="KW-1185">Reference proteome</keyword>
<evidence type="ECO:0000256" key="11">
    <source>
        <dbReference type="ARBA" id="ARBA00049396"/>
    </source>
</evidence>
<evidence type="ECO:0000256" key="1">
    <source>
        <dbReference type="ARBA" id="ARBA00006642"/>
    </source>
</evidence>
<dbReference type="HAMAP" id="MF_00102">
    <property type="entry name" value="DapB"/>
    <property type="match status" value="1"/>
</dbReference>
<dbReference type="InterPro" id="IPR000846">
    <property type="entry name" value="DapB_N"/>
</dbReference>
<dbReference type="GO" id="GO:0008839">
    <property type="term" value="F:4-hydroxy-tetrahydrodipicolinate reductase"/>
    <property type="evidence" value="ECO:0007669"/>
    <property type="project" value="UniProtKB-UniRule"/>
</dbReference>
<dbReference type="Gene3D" id="3.40.50.720">
    <property type="entry name" value="NAD(P)-binding Rossmann-like Domain"/>
    <property type="match status" value="1"/>
</dbReference>
<dbReference type="SUPFAM" id="SSF55347">
    <property type="entry name" value="Glyceraldehyde-3-phosphate dehydrogenase-like, C-terminal domain"/>
    <property type="match status" value="1"/>
</dbReference>
<dbReference type="EMBL" id="AVGG01000019">
    <property type="protein sequence ID" value="ESU26379.1"/>
    <property type="molecule type" value="Genomic_DNA"/>
</dbReference>
<evidence type="ECO:0000256" key="12">
    <source>
        <dbReference type="HAMAP-Rule" id="MF_00102"/>
    </source>
</evidence>
<dbReference type="PANTHER" id="PTHR20836">
    <property type="entry name" value="DIHYDRODIPICOLINATE REDUCTASE"/>
    <property type="match status" value="1"/>
</dbReference>
<dbReference type="CDD" id="cd02274">
    <property type="entry name" value="DHDPR_N"/>
    <property type="match status" value="1"/>
</dbReference>
<keyword evidence="12" id="KW-0963">Cytoplasm</keyword>
<evidence type="ECO:0000256" key="5">
    <source>
        <dbReference type="ARBA" id="ARBA00023002"/>
    </source>
</evidence>
<keyword evidence="7 12" id="KW-0457">Lysine biosynthesis</keyword>
<dbReference type="Gene3D" id="3.30.360.10">
    <property type="entry name" value="Dihydrodipicolinate Reductase, domain 2"/>
    <property type="match status" value="1"/>
</dbReference>
<feature type="active site" description="Proton donor" evidence="12">
    <location>
        <position position="135"/>
    </location>
</feature>
<dbReference type="Pfam" id="PF05173">
    <property type="entry name" value="DapB_C"/>
    <property type="match status" value="1"/>
</dbReference>
<evidence type="ECO:0000259" key="13">
    <source>
        <dbReference type="Pfam" id="PF01113"/>
    </source>
</evidence>
<dbReference type="GO" id="GO:0019877">
    <property type="term" value="P:diaminopimelate biosynthetic process"/>
    <property type="evidence" value="ECO:0007669"/>
    <property type="project" value="UniProtKB-UniRule"/>
</dbReference>
<evidence type="ECO:0000256" key="6">
    <source>
        <dbReference type="ARBA" id="ARBA00023027"/>
    </source>
</evidence>
<comment type="catalytic activity">
    <reaction evidence="10 12">
        <text>(S)-2,3,4,5-tetrahydrodipicolinate + NADP(+) + H2O = (2S,4S)-4-hydroxy-2,3,4,5-tetrahydrodipicolinate + NADPH + H(+)</text>
        <dbReference type="Rhea" id="RHEA:35331"/>
        <dbReference type="ChEBI" id="CHEBI:15377"/>
        <dbReference type="ChEBI" id="CHEBI:15378"/>
        <dbReference type="ChEBI" id="CHEBI:16845"/>
        <dbReference type="ChEBI" id="CHEBI:57783"/>
        <dbReference type="ChEBI" id="CHEBI:58349"/>
        <dbReference type="ChEBI" id="CHEBI:67139"/>
        <dbReference type="EC" id="1.17.1.8"/>
    </reaction>
</comment>
<evidence type="ECO:0000313" key="15">
    <source>
        <dbReference type="EMBL" id="ESU26379.1"/>
    </source>
</evidence>
<dbReference type="OrthoDB" id="9790352at2"/>